<dbReference type="GO" id="GO:0033388">
    <property type="term" value="P:putrescine biosynthetic process from arginine"/>
    <property type="evidence" value="ECO:0007669"/>
    <property type="project" value="TreeGrafter"/>
</dbReference>
<dbReference type="GO" id="GO:0050126">
    <property type="term" value="F:N-carbamoylputrescine amidase activity"/>
    <property type="evidence" value="ECO:0007669"/>
    <property type="project" value="TreeGrafter"/>
</dbReference>
<gene>
    <name evidence="3" type="ORF">TW81_06010</name>
</gene>
<comment type="caution">
    <text evidence="3">The sequence shown here is derived from an EMBL/GenBank/DDBJ whole genome shotgun (WGS) entry which is preliminary data.</text>
</comment>
<dbReference type="PROSITE" id="PS50263">
    <property type="entry name" value="CN_HYDROLASE"/>
    <property type="match status" value="1"/>
</dbReference>
<dbReference type="InterPro" id="IPR050345">
    <property type="entry name" value="Aliph_Amidase/BUP"/>
</dbReference>
<dbReference type="AlphaFoldDB" id="A0A0F4NL11"/>
<organism evidence="3 4">
    <name type="scientific">Vibrio galatheae</name>
    <dbReference type="NCBI Taxonomy" id="579748"/>
    <lineage>
        <taxon>Bacteria</taxon>
        <taxon>Pseudomonadati</taxon>
        <taxon>Pseudomonadota</taxon>
        <taxon>Gammaproteobacteria</taxon>
        <taxon>Vibrionales</taxon>
        <taxon>Vibrionaceae</taxon>
        <taxon>Vibrio</taxon>
    </lineage>
</organism>
<protein>
    <submittedName>
        <fullName evidence="3">Amidohydrolase</fullName>
    </submittedName>
</protein>
<feature type="domain" description="CN hydrolase" evidence="2">
    <location>
        <begin position="5"/>
        <end position="248"/>
    </location>
</feature>
<dbReference type="Gene3D" id="3.60.110.10">
    <property type="entry name" value="Carbon-nitrogen hydrolase"/>
    <property type="match status" value="1"/>
</dbReference>
<reference evidence="3 4" key="1">
    <citation type="journal article" date="2015" name="BMC Genomics">
        <title>Genome mining reveals unlocked bioactive potential of marine Gram-negative bacteria.</title>
        <authorList>
            <person name="Machado H."/>
            <person name="Sonnenschein E.C."/>
            <person name="Melchiorsen J."/>
            <person name="Gram L."/>
        </authorList>
    </citation>
    <scope>NUCLEOTIDE SEQUENCE [LARGE SCALE GENOMIC DNA]</scope>
    <source>
        <strain evidence="3 4">S2757</strain>
    </source>
</reference>
<evidence type="ECO:0000313" key="3">
    <source>
        <dbReference type="EMBL" id="KJY83880.1"/>
    </source>
</evidence>
<dbReference type="RefSeq" id="WP_045954803.1">
    <property type="nucleotide sequence ID" value="NZ_JXXV01000012.1"/>
</dbReference>
<dbReference type="PATRIC" id="fig|579748.3.peg.1231"/>
<dbReference type="PANTHER" id="PTHR43674">
    <property type="entry name" value="NITRILASE C965.09-RELATED"/>
    <property type="match status" value="1"/>
</dbReference>
<dbReference type="OrthoDB" id="9760188at2"/>
<dbReference type="EMBL" id="JXXV01000012">
    <property type="protein sequence ID" value="KJY83880.1"/>
    <property type="molecule type" value="Genomic_DNA"/>
</dbReference>
<dbReference type="STRING" id="579748.TW81_06010"/>
<accession>A0A0F4NL11</accession>
<dbReference type="Pfam" id="PF00795">
    <property type="entry name" value="CN_hydrolase"/>
    <property type="match status" value="1"/>
</dbReference>
<name>A0A0F4NL11_9VIBR</name>
<dbReference type="Proteomes" id="UP000033673">
    <property type="component" value="Unassembled WGS sequence"/>
</dbReference>
<proteinExistence type="predicted"/>
<sequence length="248" mass="26627">MNTGVTISLAQIPVARGDLSGNLNHHFEMIERSSKHNADVVVFPELSLTGYELDLASELAELPEPANFKQLSQAAIENDIIVIAGCPLTNGDDEKPTIGAVVCFPDGTVEFYSKQHLHVGEDEYCSSGSEDYSFTVNGHQIALAICADFTKQQHSRQAKTLGADIYVVSALISDSGFETDSKILSTIALEQGFPVVLSNHISMTGGWASCGDNSIWDSTGKLVMSSNSKESCLVLCKIAGDEIKAIRL</sequence>
<dbReference type="PANTHER" id="PTHR43674:SF2">
    <property type="entry name" value="BETA-UREIDOPROPIONASE"/>
    <property type="match status" value="1"/>
</dbReference>
<evidence type="ECO:0000313" key="4">
    <source>
        <dbReference type="Proteomes" id="UP000033673"/>
    </source>
</evidence>
<dbReference type="InterPro" id="IPR003010">
    <property type="entry name" value="C-N_Hydrolase"/>
</dbReference>
<dbReference type="SUPFAM" id="SSF56317">
    <property type="entry name" value="Carbon-nitrogen hydrolase"/>
    <property type="match status" value="1"/>
</dbReference>
<dbReference type="CDD" id="cd07197">
    <property type="entry name" value="nitrilase"/>
    <property type="match status" value="1"/>
</dbReference>
<evidence type="ECO:0000256" key="1">
    <source>
        <dbReference type="ARBA" id="ARBA00022801"/>
    </source>
</evidence>
<dbReference type="InterPro" id="IPR036526">
    <property type="entry name" value="C-N_Hydrolase_sf"/>
</dbReference>
<evidence type="ECO:0000259" key="2">
    <source>
        <dbReference type="PROSITE" id="PS50263"/>
    </source>
</evidence>
<keyword evidence="1 3" id="KW-0378">Hydrolase</keyword>
<keyword evidence="4" id="KW-1185">Reference proteome</keyword>